<evidence type="ECO:0000259" key="6">
    <source>
        <dbReference type="Pfam" id="PF00931"/>
    </source>
</evidence>
<dbReference type="GO" id="GO:0000166">
    <property type="term" value="F:nucleotide binding"/>
    <property type="evidence" value="ECO:0007669"/>
    <property type="project" value="UniProtKB-KW"/>
</dbReference>
<evidence type="ECO:0000256" key="5">
    <source>
        <dbReference type="ARBA" id="ARBA00022821"/>
    </source>
</evidence>
<comment type="similarity">
    <text evidence="1">Belongs to the disease resistance NB-LRR family.</text>
</comment>
<dbReference type="GO" id="GO:0006952">
    <property type="term" value="P:defense response"/>
    <property type="evidence" value="ECO:0007669"/>
    <property type="project" value="UniProtKB-KW"/>
</dbReference>
<dbReference type="CDD" id="cd14798">
    <property type="entry name" value="RX-CC_like"/>
    <property type="match status" value="1"/>
</dbReference>
<gene>
    <name evidence="8" type="ORF">URODEC1_LOCUS100508</name>
</gene>
<dbReference type="EMBL" id="OZ075115">
    <property type="protein sequence ID" value="CAL5066563.1"/>
    <property type="molecule type" value="Genomic_DNA"/>
</dbReference>
<reference evidence="8 9" key="2">
    <citation type="submission" date="2024-10" db="EMBL/GenBank/DDBJ databases">
        <authorList>
            <person name="Ryan C."/>
        </authorList>
    </citation>
    <scope>NUCLEOTIDE SEQUENCE [LARGE SCALE GENOMIC DNA]</scope>
</reference>
<reference evidence="9" key="1">
    <citation type="submission" date="2024-06" db="EMBL/GenBank/DDBJ databases">
        <authorList>
            <person name="Ryan C."/>
        </authorList>
    </citation>
    <scope>NUCLEOTIDE SEQUENCE [LARGE SCALE GENOMIC DNA]</scope>
</reference>
<dbReference type="SUPFAM" id="SSF52540">
    <property type="entry name" value="P-loop containing nucleoside triphosphate hydrolases"/>
    <property type="match status" value="1"/>
</dbReference>
<dbReference type="Proteomes" id="UP001497457">
    <property type="component" value="Chromosome 5rd"/>
</dbReference>
<evidence type="ECO:0000256" key="4">
    <source>
        <dbReference type="ARBA" id="ARBA00022741"/>
    </source>
</evidence>
<organism evidence="8 9">
    <name type="scientific">Urochloa decumbens</name>
    <dbReference type="NCBI Taxonomy" id="240449"/>
    <lineage>
        <taxon>Eukaryota</taxon>
        <taxon>Viridiplantae</taxon>
        <taxon>Streptophyta</taxon>
        <taxon>Embryophyta</taxon>
        <taxon>Tracheophyta</taxon>
        <taxon>Spermatophyta</taxon>
        <taxon>Magnoliopsida</taxon>
        <taxon>Liliopsida</taxon>
        <taxon>Poales</taxon>
        <taxon>Poaceae</taxon>
        <taxon>PACMAD clade</taxon>
        <taxon>Panicoideae</taxon>
        <taxon>Panicodae</taxon>
        <taxon>Paniceae</taxon>
        <taxon>Melinidinae</taxon>
        <taxon>Urochloa</taxon>
    </lineage>
</organism>
<evidence type="ECO:0000256" key="2">
    <source>
        <dbReference type="ARBA" id="ARBA00022614"/>
    </source>
</evidence>
<dbReference type="InterPro" id="IPR038005">
    <property type="entry name" value="RX-like_CC"/>
</dbReference>
<keyword evidence="3" id="KW-0677">Repeat</keyword>
<dbReference type="InterPro" id="IPR041118">
    <property type="entry name" value="Rx_N"/>
</dbReference>
<dbReference type="PANTHER" id="PTHR19338">
    <property type="entry name" value="TRANSLOCASE OF INNER MITOCHONDRIAL MEMBRANE 13 HOMOLOG"/>
    <property type="match status" value="1"/>
</dbReference>
<dbReference type="Gene3D" id="3.40.50.300">
    <property type="entry name" value="P-loop containing nucleotide triphosphate hydrolases"/>
    <property type="match status" value="1"/>
</dbReference>
<accession>A0ABC9F0L0</accession>
<feature type="domain" description="NB-ARC" evidence="6">
    <location>
        <begin position="176"/>
        <end position="236"/>
    </location>
</feature>
<keyword evidence="4" id="KW-0547">Nucleotide-binding</keyword>
<evidence type="ECO:0000256" key="3">
    <source>
        <dbReference type="ARBA" id="ARBA00022737"/>
    </source>
</evidence>
<dbReference type="InterPro" id="IPR027417">
    <property type="entry name" value="P-loop_NTPase"/>
</dbReference>
<evidence type="ECO:0000313" key="8">
    <source>
        <dbReference type="EMBL" id="CAL5066563.1"/>
    </source>
</evidence>
<feature type="domain" description="Disease resistance N-terminal" evidence="7">
    <location>
        <begin position="13"/>
        <end position="97"/>
    </location>
</feature>
<dbReference type="PANTHER" id="PTHR19338:SF32">
    <property type="entry name" value="OS06G0287500 PROTEIN"/>
    <property type="match status" value="1"/>
</dbReference>
<evidence type="ECO:0000259" key="7">
    <source>
        <dbReference type="Pfam" id="PF18052"/>
    </source>
</evidence>
<dbReference type="InterPro" id="IPR002182">
    <property type="entry name" value="NB-ARC"/>
</dbReference>
<keyword evidence="2" id="KW-0433">Leucine-rich repeat</keyword>
<keyword evidence="5" id="KW-0611">Plant defense</keyword>
<dbReference type="Pfam" id="PF00931">
    <property type="entry name" value="NB-ARC"/>
    <property type="match status" value="1"/>
</dbReference>
<protein>
    <submittedName>
        <fullName evidence="8">Uncharacterized protein</fullName>
    </submittedName>
</protein>
<proteinExistence type="inferred from homology"/>
<name>A0ABC9F0L0_9POAL</name>
<evidence type="ECO:0000256" key="1">
    <source>
        <dbReference type="ARBA" id="ARBA00008894"/>
    </source>
</evidence>
<evidence type="ECO:0000313" key="9">
    <source>
        <dbReference type="Proteomes" id="UP001497457"/>
    </source>
</evidence>
<sequence>MAETALSMARSLLGTAVSKAAWAAADKMSLMLGVRKEIWFIKDELKTMQAFLVAAEAMEKKDLLLMVWVEQVRDLSYDIEDCLDEFMVHVGNQSLLQRLMKLKDCHRIAEQIRSLKSRVEEVSNRNIRYRLIKEDLPSTSYDKDSFLADIRNLSGSNMDEAELVGFAAPKQKLLQLIDARANNGSARVICVVGMGGLGKTTLVRKTYETKEYIAKNFPCHAWITVSQSFSKTELLKK</sequence>
<dbReference type="Pfam" id="PF18052">
    <property type="entry name" value="Rx_N"/>
    <property type="match status" value="1"/>
</dbReference>
<keyword evidence="9" id="KW-1185">Reference proteome</keyword>
<dbReference type="Gene3D" id="1.20.5.4130">
    <property type="match status" value="1"/>
</dbReference>
<dbReference type="AlphaFoldDB" id="A0ABC9F0L0"/>